<evidence type="ECO:0000313" key="7">
    <source>
        <dbReference type="Proteomes" id="UP001199355"/>
    </source>
</evidence>
<feature type="transmembrane region" description="Helical" evidence="5">
    <location>
        <begin position="69"/>
        <end position="92"/>
    </location>
</feature>
<name>A0AAE3DNF8_9FIRM</name>
<keyword evidence="7" id="KW-1185">Reference proteome</keyword>
<keyword evidence="2 5" id="KW-0812">Transmembrane</keyword>
<comment type="caution">
    <text evidence="6">The sequence shown here is derived from an EMBL/GenBank/DDBJ whole genome shotgun (WGS) entry which is preliminary data.</text>
</comment>
<evidence type="ECO:0000313" key="6">
    <source>
        <dbReference type="EMBL" id="MCC2168844.1"/>
    </source>
</evidence>
<feature type="transmembrane region" description="Helical" evidence="5">
    <location>
        <begin position="104"/>
        <end position="126"/>
    </location>
</feature>
<sequence length="156" mass="17453">MELKISKLRIVILGIWALFMGKMGEIPQSISILLLMMVIDQVSGILAAKREALEHPGEKKYGISSKRMVLGIFKKAGYILTIVVATMVDILMDTMMEYIGIKSTIKGSFCLLITVWFILGEAISILENASRMGVKVPRFFRKIISELQKDIDGKKS</sequence>
<reference evidence="6 7" key="1">
    <citation type="submission" date="2021-10" db="EMBL/GenBank/DDBJ databases">
        <title>Anaerobic single-cell dispensing facilitates the cultivation of human gut bacteria.</title>
        <authorList>
            <person name="Afrizal A."/>
        </authorList>
    </citation>
    <scope>NUCLEOTIDE SEQUENCE [LARGE SCALE GENOMIC DNA]</scope>
    <source>
        <strain evidence="6 7">CLA-AA-H244</strain>
    </source>
</reference>
<dbReference type="Pfam" id="PF05105">
    <property type="entry name" value="Phage_holin_4_1"/>
    <property type="match status" value="1"/>
</dbReference>
<proteinExistence type="predicted"/>
<keyword evidence="4 5" id="KW-0472">Membrane</keyword>
<dbReference type="AlphaFoldDB" id="A0AAE3DNF8"/>
<dbReference type="Proteomes" id="UP001199355">
    <property type="component" value="Unassembled WGS sequence"/>
</dbReference>
<gene>
    <name evidence="6" type="ORF">LKD45_14320</name>
</gene>
<keyword evidence="3 5" id="KW-1133">Transmembrane helix</keyword>
<evidence type="ECO:0000256" key="2">
    <source>
        <dbReference type="ARBA" id="ARBA00022692"/>
    </source>
</evidence>
<dbReference type="NCBIfam" id="TIGR01593">
    <property type="entry name" value="holin_tox_secr"/>
    <property type="match status" value="1"/>
</dbReference>
<evidence type="ECO:0000256" key="3">
    <source>
        <dbReference type="ARBA" id="ARBA00022989"/>
    </source>
</evidence>
<organism evidence="6 7">
    <name type="scientific">Gallintestinimicrobium propionicum</name>
    <dbReference type="NCBI Taxonomy" id="2981770"/>
    <lineage>
        <taxon>Bacteria</taxon>
        <taxon>Bacillati</taxon>
        <taxon>Bacillota</taxon>
        <taxon>Clostridia</taxon>
        <taxon>Lachnospirales</taxon>
        <taxon>Lachnospiraceae</taxon>
        <taxon>Gallintestinimicrobium</taxon>
    </lineage>
</organism>
<comment type="subcellular location">
    <subcellularLocation>
        <location evidence="1">Membrane</location>
        <topology evidence="1">Multi-pass membrane protein</topology>
    </subcellularLocation>
</comment>
<dbReference type="EMBL" id="JAJEQF010000048">
    <property type="protein sequence ID" value="MCC2168844.1"/>
    <property type="molecule type" value="Genomic_DNA"/>
</dbReference>
<dbReference type="RefSeq" id="WP_021914494.1">
    <property type="nucleotide sequence ID" value="NZ_JAJEQF010000048.1"/>
</dbReference>
<evidence type="ECO:0000256" key="5">
    <source>
        <dbReference type="SAM" id="Phobius"/>
    </source>
</evidence>
<protein>
    <submittedName>
        <fullName evidence="6">Phage holin family protein</fullName>
    </submittedName>
</protein>
<evidence type="ECO:0000256" key="1">
    <source>
        <dbReference type="ARBA" id="ARBA00004141"/>
    </source>
</evidence>
<accession>A0AAE3DNF8</accession>
<dbReference type="GO" id="GO:0016020">
    <property type="term" value="C:membrane"/>
    <property type="evidence" value="ECO:0007669"/>
    <property type="project" value="UniProtKB-SubCell"/>
</dbReference>
<dbReference type="InterPro" id="IPR006480">
    <property type="entry name" value="Phage_holin_4_1"/>
</dbReference>
<evidence type="ECO:0000256" key="4">
    <source>
        <dbReference type="ARBA" id="ARBA00023136"/>
    </source>
</evidence>